<feature type="domain" description="RNase H type-1" evidence="1">
    <location>
        <begin position="89"/>
        <end position="203"/>
    </location>
</feature>
<dbReference type="PANTHER" id="PTHR47723:SF21">
    <property type="entry name" value="POLYNUCLEOTIDYL TRANSFERASE, RIBONUCLEASE H-LIKE SUPERFAMILY PROTEIN"/>
    <property type="match status" value="1"/>
</dbReference>
<dbReference type="InterPro" id="IPR012337">
    <property type="entry name" value="RNaseH-like_sf"/>
</dbReference>
<dbReference type="Pfam" id="PF13456">
    <property type="entry name" value="RVT_3"/>
    <property type="match status" value="1"/>
</dbReference>
<dbReference type="GO" id="GO:0004523">
    <property type="term" value="F:RNA-DNA hybrid ribonuclease activity"/>
    <property type="evidence" value="ECO:0007669"/>
    <property type="project" value="InterPro"/>
</dbReference>
<evidence type="ECO:0000313" key="3">
    <source>
        <dbReference type="Proteomes" id="UP001459277"/>
    </source>
</evidence>
<comment type="caution">
    <text evidence="2">The sequence shown here is derived from an EMBL/GenBank/DDBJ whole genome shotgun (WGS) entry which is preliminary data.</text>
</comment>
<accession>A0AAW2BX41</accession>
<keyword evidence="3" id="KW-1185">Reference proteome</keyword>
<dbReference type="PANTHER" id="PTHR47723">
    <property type="entry name" value="OS05G0353850 PROTEIN"/>
    <property type="match status" value="1"/>
</dbReference>
<gene>
    <name evidence="2" type="ORF">SO802_028859</name>
</gene>
<dbReference type="InterPro" id="IPR044730">
    <property type="entry name" value="RNase_H-like_dom_plant"/>
</dbReference>
<evidence type="ECO:0000259" key="1">
    <source>
        <dbReference type="Pfam" id="PF13456"/>
    </source>
</evidence>
<reference evidence="2 3" key="1">
    <citation type="submission" date="2024-01" db="EMBL/GenBank/DDBJ databases">
        <title>A telomere-to-telomere, gap-free genome of sweet tea (Lithocarpus litseifolius).</title>
        <authorList>
            <person name="Zhou J."/>
        </authorList>
    </citation>
    <scope>NUCLEOTIDE SEQUENCE [LARGE SCALE GENOMIC DNA]</scope>
    <source>
        <strain evidence="2">Zhou-2022a</strain>
        <tissue evidence="2">Leaf</tissue>
    </source>
</reference>
<proteinExistence type="predicted"/>
<feature type="non-terminal residue" evidence="2">
    <location>
        <position position="1"/>
    </location>
</feature>
<dbReference type="GO" id="GO:0003676">
    <property type="term" value="F:nucleic acid binding"/>
    <property type="evidence" value="ECO:0007669"/>
    <property type="project" value="InterPro"/>
</dbReference>
<dbReference type="InterPro" id="IPR002156">
    <property type="entry name" value="RNaseH_domain"/>
</dbReference>
<organism evidence="2 3">
    <name type="scientific">Lithocarpus litseifolius</name>
    <dbReference type="NCBI Taxonomy" id="425828"/>
    <lineage>
        <taxon>Eukaryota</taxon>
        <taxon>Viridiplantae</taxon>
        <taxon>Streptophyta</taxon>
        <taxon>Embryophyta</taxon>
        <taxon>Tracheophyta</taxon>
        <taxon>Spermatophyta</taxon>
        <taxon>Magnoliopsida</taxon>
        <taxon>eudicotyledons</taxon>
        <taxon>Gunneridae</taxon>
        <taxon>Pentapetalae</taxon>
        <taxon>rosids</taxon>
        <taxon>fabids</taxon>
        <taxon>Fagales</taxon>
        <taxon>Fagaceae</taxon>
        <taxon>Lithocarpus</taxon>
    </lineage>
</organism>
<dbReference type="SUPFAM" id="SSF53098">
    <property type="entry name" value="Ribonuclease H-like"/>
    <property type="match status" value="1"/>
</dbReference>
<dbReference type="InterPro" id="IPR036397">
    <property type="entry name" value="RNaseH_sf"/>
</dbReference>
<dbReference type="CDD" id="cd06222">
    <property type="entry name" value="RNase_H_like"/>
    <property type="match status" value="1"/>
</dbReference>
<protein>
    <recommendedName>
        <fullName evidence="1">RNase H type-1 domain-containing protein</fullName>
    </recommendedName>
</protein>
<dbReference type="InterPro" id="IPR053151">
    <property type="entry name" value="RNase_H-like"/>
</dbReference>
<dbReference type="AlphaFoldDB" id="A0AAW2BX41"/>
<dbReference type="Gene3D" id="3.30.420.10">
    <property type="entry name" value="Ribonuclease H-like superfamily/Ribonuclease H"/>
    <property type="match status" value="1"/>
</dbReference>
<dbReference type="EMBL" id="JAZDWU010000010">
    <property type="protein sequence ID" value="KAK9988620.1"/>
    <property type="molecule type" value="Genomic_DNA"/>
</dbReference>
<sequence>TAYNALRATNYPPHPLLQSPWPLNMSHMQNVSITDWVKMMINPKHGLGLEGEEAKDFQLYAAILCDQIWMTRNKARLEGIKTSPEEVAREDKSSVAVVARDQKGNLLAAWTEQLNPTEPLLGEAKAAWLAIKKAADEGFKRIILEGDALNVIEPLKNKAVVSHWRIKAVLEDILFLVKYFDNVSFCFICRDGNVTAHLFAQWAALLNWSGPVPISNLSSMLAKALDRDGHWRSLDCISFGSSYK</sequence>
<name>A0AAW2BX41_9ROSI</name>
<dbReference type="Proteomes" id="UP001459277">
    <property type="component" value="Unassembled WGS sequence"/>
</dbReference>
<evidence type="ECO:0000313" key="2">
    <source>
        <dbReference type="EMBL" id="KAK9988620.1"/>
    </source>
</evidence>